<keyword evidence="5" id="KW-0699">rRNA-binding</keyword>
<evidence type="ECO:0000256" key="4">
    <source>
        <dbReference type="ARBA" id="ARBA00035202"/>
    </source>
</evidence>
<dbReference type="Proteomes" id="UP000259328">
    <property type="component" value="Chromosome"/>
</dbReference>
<dbReference type="InterPro" id="IPR022973">
    <property type="entry name" value="Ribosomal_uL10_bac"/>
</dbReference>
<keyword evidence="3 5" id="KW-0687">Ribonucleoprotein</keyword>
<dbReference type="OMA" id="AICEWIG"/>
<protein>
    <recommendedName>
        <fullName evidence="4 5">Large ribosomal subunit protein uL10</fullName>
    </recommendedName>
</protein>
<dbReference type="NCBIfam" id="NF000955">
    <property type="entry name" value="PRK00099.1-1"/>
    <property type="match status" value="1"/>
</dbReference>
<reference evidence="7" key="1">
    <citation type="submission" date="2018-06" db="EMBL/GenBank/DDBJ databases">
        <authorList>
            <consortium name="Pathogen Informatics"/>
        </authorList>
    </citation>
    <scope>NUCLEOTIDE SEQUENCE [LARGE SCALE GENOMIC DNA]</scope>
    <source>
        <strain evidence="7">NCTC10124</strain>
    </source>
</reference>
<dbReference type="RefSeq" id="WP_011283563.1">
    <property type="nucleotide sequence ID" value="NZ_CP034544.1"/>
</dbReference>
<dbReference type="EMBL" id="LS991953">
    <property type="protein sequence ID" value="SYV93161.1"/>
    <property type="molecule type" value="Genomic_DNA"/>
</dbReference>
<dbReference type="InterPro" id="IPR001790">
    <property type="entry name" value="Ribosomal_uL10"/>
</dbReference>
<dbReference type="AlphaFoldDB" id="A0A3B0PU72"/>
<dbReference type="GO" id="GO:1990904">
    <property type="term" value="C:ribonucleoprotein complex"/>
    <property type="evidence" value="ECO:0007669"/>
    <property type="project" value="UniProtKB-KW"/>
</dbReference>
<dbReference type="GO" id="GO:0070180">
    <property type="term" value="F:large ribosomal subunit rRNA binding"/>
    <property type="evidence" value="ECO:0007669"/>
    <property type="project" value="UniProtKB-UniRule"/>
</dbReference>
<comment type="similarity">
    <text evidence="1 5">Belongs to the universal ribosomal protein uL10 family.</text>
</comment>
<dbReference type="GeneID" id="93530203"/>
<dbReference type="Gene3D" id="3.30.70.1730">
    <property type="match status" value="1"/>
</dbReference>
<dbReference type="SUPFAM" id="SSF160369">
    <property type="entry name" value="Ribosomal protein L10-like"/>
    <property type="match status" value="1"/>
</dbReference>
<dbReference type="HAMAP" id="MF_00362">
    <property type="entry name" value="Ribosomal_uL10"/>
    <property type="match status" value="1"/>
</dbReference>
<comment type="function">
    <text evidence="5">Forms part of the ribosomal stalk, playing a central role in the interaction of the ribosome with GTP-bound translation factors.</text>
</comment>
<evidence type="ECO:0000313" key="6">
    <source>
        <dbReference type="EMBL" id="SYV93161.1"/>
    </source>
</evidence>
<evidence type="ECO:0000256" key="3">
    <source>
        <dbReference type="ARBA" id="ARBA00023274"/>
    </source>
</evidence>
<dbReference type="GO" id="GO:0005840">
    <property type="term" value="C:ribosome"/>
    <property type="evidence" value="ECO:0007669"/>
    <property type="project" value="UniProtKB-KW"/>
</dbReference>
<evidence type="ECO:0000256" key="2">
    <source>
        <dbReference type="ARBA" id="ARBA00022980"/>
    </source>
</evidence>
<keyword evidence="2 5" id="KW-0689">Ribosomal protein</keyword>
<evidence type="ECO:0000256" key="5">
    <source>
        <dbReference type="HAMAP-Rule" id="MF_00362"/>
    </source>
</evidence>
<proteinExistence type="inferred from homology"/>
<dbReference type="GO" id="GO:0006412">
    <property type="term" value="P:translation"/>
    <property type="evidence" value="ECO:0007669"/>
    <property type="project" value="UniProtKB-UniRule"/>
</dbReference>
<sequence length="165" mass="18188">MKESSLKLAKKVTVSEITNKISSAKAIAFAEYRGLTVAQLKEMRVEAKKVGVELKVYKNRLFKLATDKLGYDLSSFLVGANIFAFSNDDDMSAAKLLVKFAKKHKEFVVLKAGTFEGKVVDTQELKKVAALPSYEEALTILARSLMAPLQQLSLGLKLVSEQKSN</sequence>
<organism evidence="6 7">
    <name type="scientific">Mycoplasmopsis synoviae</name>
    <name type="common">Mycoplasma synoviae</name>
    <dbReference type="NCBI Taxonomy" id="2109"/>
    <lineage>
        <taxon>Bacteria</taxon>
        <taxon>Bacillati</taxon>
        <taxon>Mycoplasmatota</taxon>
        <taxon>Mycoplasmoidales</taxon>
        <taxon>Metamycoplasmataceae</taxon>
        <taxon>Mycoplasmopsis</taxon>
    </lineage>
</organism>
<comment type="subunit">
    <text evidence="5">Part of the ribosomal stalk of the 50S ribosomal subunit. The N-terminus interacts with L11 and the large rRNA to form the base of the stalk. The C-terminus forms an elongated spine to which L12 dimers bind in a sequential fashion forming a multimeric L10(L12)X complex.</text>
</comment>
<keyword evidence="5" id="KW-0694">RNA-binding</keyword>
<evidence type="ECO:0000256" key="1">
    <source>
        <dbReference type="ARBA" id="ARBA00008889"/>
    </source>
</evidence>
<dbReference type="PANTHER" id="PTHR11560">
    <property type="entry name" value="39S RIBOSOMAL PROTEIN L10, MITOCHONDRIAL"/>
    <property type="match status" value="1"/>
</dbReference>
<dbReference type="Pfam" id="PF00466">
    <property type="entry name" value="Ribosomal_L10"/>
    <property type="match status" value="1"/>
</dbReference>
<gene>
    <name evidence="5 6" type="primary">rplJ</name>
    <name evidence="6" type="ORF">NCTC10124_00890</name>
</gene>
<accession>A0A3B0PU72</accession>
<evidence type="ECO:0000313" key="7">
    <source>
        <dbReference type="Proteomes" id="UP000259328"/>
    </source>
</evidence>
<dbReference type="InterPro" id="IPR043141">
    <property type="entry name" value="Ribosomal_uL10-like_sf"/>
</dbReference>
<name>A0A3B0PU72_MYCSY</name>
<dbReference type="CDD" id="cd05797">
    <property type="entry name" value="Ribosomal_L10"/>
    <property type="match status" value="1"/>
</dbReference>
<dbReference type="SMR" id="A0A3B0PU72"/>
<dbReference type="InterPro" id="IPR047865">
    <property type="entry name" value="Ribosomal_uL10_bac_type"/>
</dbReference>